<evidence type="ECO:0000313" key="3">
    <source>
        <dbReference type="Proteomes" id="UP000324260"/>
    </source>
</evidence>
<evidence type="ECO:0000259" key="1">
    <source>
        <dbReference type="Pfam" id="PF04248"/>
    </source>
</evidence>
<proteinExistence type="predicted"/>
<accession>A0A5D9D7F2</accession>
<dbReference type="AlphaFoldDB" id="A0A5D9D7F2"/>
<dbReference type="OrthoDB" id="4565346at2"/>
<feature type="domain" description="DUF427" evidence="1">
    <location>
        <begin position="19"/>
        <end position="104"/>
    </location>
</feature>
<dbReference type="InterPro" id="IPR007361">
    <property type="entry name" value="DUF427"/>
</dbReference>
<dbReference type="EMBL" id="VTPU01000007">
    <property type="protein sequence ID" value="TZG39884.1"/>
    <property type="molecule type" value="Genomic_DNA"/>
</dbReference>
<name>A0A5D9D7F2_HALER</name>
<evidence type="ECO:0000313" key="2">
    <source>
        <dbReference type="EMBL" id="TZG39884.1"/>
    </source>
</evidence>
<dbReference type="Proteomes" id="UP000324260">
    <property type="component" value="Unassembled WGS sequence"/>
</dbReference>
<dbReference type="Pfam" id="PF04248">
    <property type="entry name" value="NTP_transf_9"/>
    <property type="match status" value="1"/>
</dbReference>
<dbReference type="PANTHER" id="PTHR34310">
    <property type="entry name" value="DUF427 DOMAIN PROTEIN (AFU_ORTHOLOGUE AFUA_3G02220)"/>
    <property type="match status" value="1"/>
</dbReference>
<dbReference type="InterPro" id="IPR038694">
    <property type="entry name" value="DUF427_sf"/>
</dbReference>
<sequence length="124" mass="14127">MANHAAGSRITLHPHTRRVRIYHRDILLADTRDGIELREKGYPHRQYLPQFDVDMSKLTVSTTVTHCPFKGDSTYYSLPDIADVAWSYEHPIDETAAIAGRLAFESCDCPRLFLLGGVKFYDQS</sequence>
<dbReference type="Gene3D" id="2.170.150.40">
    <property type="entry name" value="Domain of unknown function (DUF427)"/>
    <property type="match status" value="1"/>
</dbReference>
<reference evidence="2 3" key="1">
    <citation type="submission" date="2019-08" db="EMBL/GenBank/DDBJ databases">
        <title>Draft Genome Sequence of Halomonas eurihalina Isolated from Preserved Hide-surface.</title>
        <authorList>
            <person name="Hussain S.A."/>
            <person name="Xu A."/>
            <person name="Sarker M."/>
            <person name="Sommers C."/>
        </authorList>
    </citation>
    <scope>NUCLEOTIDE SEQUENCE [LARGE SCALE GENOMIC DNA]</scope>
    <source>
        <strain evidence="2 3">MS1</strain>
    </source>
</reference>
<dbReference type="RefSeq" id="WP_149321976.1">
    <property type="nucleotide sequence ID" value="NZ_JARWAH010000004.1"/>
</dbReference>
<gene>
    <name evidence="2" type="ORF">FZZ93_08925</name>
</gene>
<comment type="caution">
    <text evidence="2">The sequence shown here is derived from an EMBL/GenBank/DDBJ whole genome shotgun (WGS) entry which is preliminary data.</text>
</comment>
<dbReference type="PANTHER" id="PTHR34310:SF8">
    <property type="entry name" value="CONSERVED PROTEIN"/>
    <property type="match status" value="1"/>
</dbReference>
<protein>
    <submittedName>
        <fullName evidence="2">DUF427 domain-containing protein</fullName>
    </submittedName>
</protein>
<keyword evidence="3" id="KW-1185">Reference proteome</keyword>
<organism evidence="2 3">
    <name type="scientific">Halomonas eurihalina</name>
    <dbReference type="NCBI Taxonomy" id="42566"/>
    <lineage>
        <taxon>Bacteria</taxon>
        <taxon>Pseudomonadati</taxon>
        <taxon>Pseudomonadota</taxon>
        <taxon>Gammaproteobacteria</taxon>
        <taxon>Oceanospirillales</taxon>
        <taxon>Halomonadaceae</taxon>
        <taxon>Halomonas</taxon>
    </lineage>
</organism>